<evidence type="ECO:0000256" key="3">
    <source>
        <dbReference type="ARBA" id="ARBA00022452"/>
    </source>
</evidence>
<keyword evidence="3 8" id="KW-1134">Transmembrane beta strand</keyword>
<dbReference type="InterPro" id="IPR018247">
    <property type="entry name" value="EF_Hand_1_Ca_BS"/>
</dbReference>
<evidence type="ECO:0000256" key="8">
    <source>
        <dbReference type="PROSITE-ProRule" id="PRU01360"/>
    </source>
</evidence>
<evidence type="ECO:0000256" key="5">
    <source>
        <dbReference type="ARBA" id="ARBA00022729"/>
    </source>
</evidence>
<dbReference type="InterPro" id="IPR012910">
    <property type="entry name" value="Plug_dom"/>
</dbReference>
<dbReference type="AlphaFoldDB" id="A0AB36NVI8"/>
<dbReference type="Proteomes" id="UP000198431">
    <property type="component" value="Unassembled WGS sequence"/>
</dbReference>
<dbReference type="PANTHER" id="PTHR30069:SF29">
    <property type="entry name" value="HEMOGLOBIN AND HEMOGLOBIN-HAPTOGLOBIN-BINDING PROTEIN 1-RELATED"/>
    <property type="match status" value="1"/>
</dbReference>
<feature type="domain" description="TonB-dependent receptor plug" evidence="9">
    <location>
        <begin position="126"/>
        <end position="259"/>
    </location>
</feature>
<organism evidence="10 11">
    <name type="scientific">Flavobacterium pectinovorum</name>
    <dbReference type="NCBI Taxonomy" id="29533"/>
    <lineage>
        <taxon>Bacteria</taxon>
        <taxon>Pseudomonadati</taxon>
        <taxon>Bacteroidota</taxon>
        <taxon>Flavobacteriia</taxon>
        <taxon>Flavobacteriales</taxon>
        <taxon>Flavobacteriaceae</taxon>
        <taxon>Flavobacterium</taxon>
    </lineage>
</organism>
<keyword evidence="7 8" id="KW-0998">Cell outer membrane</keyword>
<gene>
    <name evidence="10" type="ORF">B0A72_20640</name>
</gene>
<sequence length="1055" mass="115120">MKRLMTNFIHWNANHRLVPLILFLLLTCNFVTAQVKVTGIVSDAQGLSIPGANIMVVGSKISASTDFDGNYSIDVPANSNISVSFIGYVSQTINVKSGGKINVVLKLSAEDLREVLVNVGYRSQKRKDVAGSISTVTAKDFKDSQQVTVEQLLQGRAAGVVVTNNSGRPGGNVSVKIRGAASLGGSNEPLYIVDGLPISGDATNQSTGGTIVSGYIGTNTGSVTNSPLAFLNPSDIETMDILKDAGATAIYGSRASNGVVIITTKRGKKGTGKITYDTALSTQKVTRLLDTMNLSQYATQQNALASYYGVAPRDEFAVPSVLGSGTNWQDEIYRTALMNSHQLSFSGAKDNNNYYISGGYLNQEGVVIGSDFKRYTFKTNLESKVKDWLTIGVSITAGITNQNITIEGYSDGIIGTTILSTPDVAVKNLDGTYAGPPKDGSQGAWINPVASTLMNTNKLVQKNFQGNFYSTIRLAKGLDYRFDFGGSTNIQNFDGFQPTYTWGAAVNKVNHLQERANTWYGLTLKNMLTYNTSLGKHNFTLMGIQEANDSHWFGGSQSISGLLSNDVHSINLGDQKTLVASEYKGANALYSFAGSLNYNYDNKYYLQATIRADGSSNFAEDKRWGYFPSISGFWKLSNEKFMEGTKDFVDNIKLKASYGETGNQNISGGLYASNIQTIKSALGNFFTAGNIANPDLTWQTAEDTNLGLEFSLFKSKLNASVDVYRKQSSGFLFVLPLPTYVTGLEQYQGGLAAPTVNLGSLRNEGIEATLKYSNNFSKDFSWDATVTFAKNNNKLLSLVDNFDLIKDVQVNGYTTKTVTKSEVGQPIGQFYGYQTVGIIRTNEQLANAPIPFTGNKAVKSVLGDVEYVDQNKDGLIDEKDLTYIGNPAPKFTYNFSNSFRYKNLDLTIFLTGSQGNKVMNLTRRAATKNQRLYENQLAEAADFWTPDNPNAKYPRPDGGDGHPNIAISDRYVEDGSYLKISQLTFAYSLPSDVISKTKLSKLRFYASVQNLYTFTKYTGYDPEIGDYNQNALLSGIDSGRYPTNRTITLGMNVEF</sequence>
<protein>
    <submittedName>
        <fullName evidence="10">SusC/RagA family protein</fullName>
    </submittedName>
</protein>
<dbReference type="RefSeq" id="WP_073395390.1">
    <property type="nucleotide sequence ID" value="NZ_FRBX01000003.1"/>
</dbReference>
<keyword evidence="4 8" id="KW-0812">Transmembrane</keyword>
<dbReference type="Pfam" id="PF13715">
    <property type="entry name" value="CarbopepD_reg_2"/>
    <property type="match status" value="1"/>
</dbReference>
<dbReference type="Gene3D" id="2.60.40.1120">
    <property type="entry name" value="Carboxypeptidase-like, regulatory domain"/>
    <property type="match status" value="1"/>
</dbReference>
<evidence type="ECO:0000259" key="9">
    <source>
        <dbReference type="Pfam" id="PF07715"/>
    </source>
</evidence>
<dbReference type="GO" id="GO:0015344">
    <property type="term" value="F:siderophore uptake transmembrane transporter activity"/>
    <property type="evidence" value="ECO:0007669"/>
    <property type="project" value="TreeGrafter"/>
</dbReference>
<dbReference type="InterPro" id="IPR036942">
    <property type="entry name" value="Beta-barrel_TonB_sf"/>
</dbReference>
<dbReference type="PANTHER" id="PTHR30069">
    <property type="entry name" value="TONB-DEPENDENT OUTER MEMBRANE RECEPTOR"/>
    <property type="match status" value="1"/>
</dbReference>
<dbReference type="NCBIfam" id="TIGR04056">
    <property type="entry name" value="OMP_RagA_SusC"/>
    <property type="match status" value="1"/>
</dbReference>
<dbReference type="GO" id="GO:0009279">
    <property type="term" value="C:cell outer membrane"/>
    <property type="evidence" value="ECO:0007669"/>
    <property type="project" value="UniProtKB-SubCell"/>
</dbReference>
<dbReference type="PROSITE" id="PS52016">
    <property type="entry name" value="TONB_DEPENDENT_REC_3"/>
    <property type="match status" value="1"/>
</dbReference>
<comment type="caution">
    <text evidence="10">The sequence shown here is derived from an EMBL/GenBank/DDBJ whole genome shotgun (WGS) entry which is preliminary data.</text>
</comment>
<keyword evidence="2 8" id="KW-0813">Transport</keyword>
<dbReference type="PROSITE" id="PS00018">
    <property type="entry name" value="EF_HAND_1"/>
    <property type="match status" value="1"/>
</dbReference>
<dbReference type="Pfam" id="PF07715">
    <property type="entry name" value="Plug"/>
    <property type="match status" value="1"/>
</dbReference>
<name>A0AB36NVI8_9FLAO</name>
<dbReference type="NCBIfam" id="TIGR04057">
    <property type="entry name" value="SusC_RagA_signa"/>
    <property type="match status" value="1"/>
</dbReference>
<dbReference type="InterPro" id="IPR039426">
    <property type="entry name" value="TonB-dep_rcpt-like"/>
</dbReference>
<dbReference type="EMBL" id="MUHB01000025">
    <property type="protein sequence ID" value="OXA99986.1"/>
    <property type="molecule type" value="Genomic_DNA"/>
</dbReference>
<comment type="similarity">
    <text evidence="8">Belongs to the TonB-dependent receptor family.</text>
</comment>
<evidence type="ECO:0000256" key="1">
    <source>
        <dbReference type="ARBA" id="ARBA00004571"/>
    </source>
</evidence>
<evidence type="ECO:0000256" key="4">
    <source>
        <dbReference type="ARBA" id="ARBA00022692"/>
    </source>
</evidence>
<comment type="subcellular location">
    <subcellularLocation>
        <location evidence="1 8">Cell outer membrane</location>
        <topology evidence="1 8">Multi-pass membrane protein</topology>
    </subcellularLocation>
</comment>
<keyword evidence="5" id="KW-0732">Signal</keyword>
<dbReference type="InterPro" id="IPR008969">
    <property type="entry name" value="CarboxyPept-like_regulatory"/>
</dbReference>
<evidence type="ECO:0000256" key="6">
    <source>
        <dbReference type="ARBA" id="ARBA00023136"/>
    </source>
</evidence>
<dbReference type="Gene3D" id="2.170.130.10">
    <property type="entry name" value="TonB-dependent receptor, plug domain"/>
    <property type="match status" value="1"/>
</dbReference>
<reference evidence="10 11" key="1">
    <citation type="submission" date="2016-11" db="EMBL/GenBank/DDBJ databases">
        <title>Whole genomes of Flavobacteriaceae.</title>
        <authorList>
            <person name="Stine C."/>
            <person name="Li C."/>
            <person name="Tadesse D."/>
        </authorList>
    </citation>
    <scope>NUCLEOTIDE SEQUENCE [LARGE SCALE GENOMIC DNA]</scope>
    <source>
        <strain evidence="10 11">ATCC 19366</strain>
    </source>
</reference>
<dbReference type="InterPro" id="IPR023996">
    <property type="entry name" value="TonB-dep_OMP_SusC/RagA"/>
</dbReference>
<dbReference type="SUPFAM" id="SSF49464">
    <property type="entry name" value="Carboxypeptidase regulatory domain-like"/>
    <property type="match status" value="1"/>
</dbReference>
<accession>A0AB36NVI8</accession>
<evidence type="ECO:0000313" key="10">
    <source>
        <dbReference type="EMBL" id="OXA99986.1"/>
    </source>
</evidence>
<dbReference type="InterPro" id="IPR023997">
    <property type="entry name" value="TonB-dep_OMP_SusC/RagA_CS"/>
</dbReference>
<proteinExistence type="inferred from homology"/>
<keyword evidence="6 8" id="KW-0472">Membrane</keyword>
<dbReference type="GO" id="GO:0044718">
    <property type="term" value="P:siderophore transmembrane transport"/>
    <property type="evidence" value="ECO:0007669"/>
    <property type="project" value="TreeGrafter"/>
</dbReference>
<evidence type="ECO:0000256" key="7">
    <source>
        <dbReference type="ARBA" id="ARBA00023237"/>
    </source>
</evidence>
<dbReference type="SUPFAM" id="SSF56935">
    <property type="entry name" value="Porins"/>
    <property type="match status" value="1"/>
</dbReference>
<evidence type="ECO:0000313" key="11">
    <source>
        <dbReference type="Proteomes" id="UP000198431"/>
    </source>
</evidence>
<dbReference type="Gene3D" id="2.40.170.20">
    <property type="entry name" value="TonB-dependent receptor, beta-barrel domain"/>
    <property type="match status" value="1"/>
</dbReference>
<dbReference type="InterPro" id="IPR037066">
    <property type="entry name" value="Plug_dom_sf"/>
</dbReference>
<evidence type="ECO:0000256" key="2">
    <source>
        <dbReference type="ARBA" id="ARBA00022448"/>
    </source>
</evidence>